<dbReference type="PROSITE" id="PS51192">
    <property type="entry name" value="HELICASE_ATP_BIND_1"/>
    <property type="match status" value="1"/>
</dbReference>
<organism evidence="3 4">
    <name type="scientific">Rhizoctonia solani fusarivirus 2</name>
    <dbReference type="NCBI Taxonomy" id="2599954"/>
    <lineage>
        <taxon>Viruses</taxon>
        <taxon>Riboviria</taxon>
        <taxon>Orthornavirae</taxon>
        <taxon>Pisuviricota</taxon>
        <taxon>Duplopiviricetes</taxon>
        <taxon>Durnavirales</taxon>
        <taxon>Fusariviridae</taxon>
        <taxon>Betafusarivirus</taxon>
        <taxon>Betafusarivirus brasiliensis</taxon>
    </lineage>
</organism>
<dbReference type="GeneID" id="80538172"/>
<dbReference type="InterPro" id="IPR027417">
    <property type="entry name" value="P-loop_NTPase"/>
</dbReference>
<dbReference type="SUPFAM" id="SSF52540">
    <property type="entry name" value="P-loop containing nucleoside triphosphate hydrolases"/>
    <property type="match status" value="1"/>
</dbReference>
<dbReference type="SMART" id="SM00487">
    <property type="entry name" value="DEXDc"/>
    <property type="match status" value="1"/>
</dbReference>
<evidence type="ECO:0000256" key="1">
    <source>
        <dbReference type="SAM" id="MobiDB-lite"/>
    </source>
</evidence>
<dbReference type="KEGG" id="vg:80538172"/>
<dbReference type="Pfam" id="PF04851">
    <property type="entry name" value="ResIII"/>
    <property type="match status" value="1"/>
</dbReference>
<protein>
    <recommendedName>
        <fullName evidence="2">Helicase ATP-binding domain-containing protein</fullName>
    </recommendedName>
</protein>
<dbReference type="InterPro" id="IPR006935">
    <property type="entry name" value="Helicase/UvrB_N"/>
</dbReference>
<sequence>MLNLTKEKITEIMGNYNVGFRSSSLPNSMLNSAFIDRNNSTFGNMHWFEGARVLSGVSVEVAAAITKAHEDPLSIAFDQFVSREPAILQPSGSEFRFFTAACGTGKTRGMPMKIQQHLNKKKVLLLVPNVLAATGAFSHYSKIRKVWCRAGGLTKQTSSLEHADFIIMTNGAYVAAERKELMDLTDFVVFLDECHDETIETCKTYLKLIQKKTSIVAMSATGQHWPAPSLKTVDAYNVFFTNPVTRKAMQMAGQTKQQKEDYKAAIHTALGLVGFDMPRVYCILGHDIYNANYFNDFLEMKEDIKIELSSKGMKWYKDGTWDKTPDPDVELLAKLIKENDTKRIAIIATPVIEVGVTLPEVEMIFDLGTRLHVHIDRNSFLEPSFTLHSLVKPVVKPAKLFNVIQGMGRVSRTKPGLSITFNSNRPDWEYVPWDIAIAENACCVEMGMNRMHDVEEPVVTDAQRKSIDDLEAKVTSPDFEHEDYELIRNNVNAFKNIIRNLDVLKANPAKGVPTLPFRTVMRQYANFQKVIKTHFPRPESFSLGGLKFSGEEEKAKESLKTSDLEAKARAKVNVTRGVSRGSRGLRRGLPPTRLGPPRTVLKNPVIAKPAQKDEKPSSSSETSSETETSSEESSSSEEQAASDPIIFSDDAASLGSQRRASFEGHTKEQIAKLEDEFLNNDLETAIQNSLQDAVPNRPVTPDPPKPAFDDSHVPASTVDTFRTVPEEARSINDNDDDRVSSISTYVPRRRKVKPQTTKANIFSRFLSFIWRQIKRFGGWIKSWFVKT</sequence>
<keyword evidence="4" id="KW-1185">Reference proteome</keyword>
<accession>A0AAE6LRA5</accession>
<dbReference type="Gene3D" id="3.40.50.300">
    <property type="entry name" value="P-loop containing nucleotide triphosphate hydrolases"/>
    <property type="match status" value="2"/>
</dbReference>
<feature type="region of interest" description="Disordered" evidence="1">
    <location>
        <begin position="573"/>
        <end position="646"/>
    </location>
</feature>
<feature type="domain" description="Helicase ATP-binding" evidence="2">
    <location>
        <begin position="87"/>
        <end position="221"/>
    </location>
</feature>
<evidence type="ECO:0000259" key="2">
    <source>
        <dbReference type="PROSITE" id="PS51192"/>
    </source>
</evidence>
<name>A0AAE6LRA5_9VIRU</name>
<dbReference type="EMBL" id="MK558256">
    <property type="protein sequence ID" value="QDW92689.1"/>
    <property type="molecule type" value="Genomic_RNA"/>
</dbReference>
<dbReference type="GO" id="GO:0016787">
    <property type="term" value="F:hydrolase activity"/>
    <property type="evidence" value="ECO:0007669"/>
    <property type="project" value="InterPro"/>
</dbReference>
<feature type="compositionally biased region" description="Low complexity" evidence="1">
    <location>
        <begin position="574"/>
        <end position="601"/>
    </location>
</feature>
<evidence type="ECO:0000313" key="3">
    <source>
        <dbReference type="EMBL" id="QDW92689.1"/>
    </source>
</evidence>
<dbReference type="RefSeq" id="YP_010799743.1">
    <property type="nucleotide sequence ID" value="NC_076688.1"/>
</dbReference>
<evidence type="ECO:0000313" key="4">
    <source>
        <dbReference type="Proteomes" id="UP000831802"/>
    </source>
</evidence>
<dbReference type="GO" id="GO:0005524">
    <property type="term" value="F:ATP binding"/>
    <property type="evidence" value="ECO:0007669"/>
    <property type="project" value="InterPro"/>
</dbReference>
<reference evidence="3" key="1">
    <citation type="journal article" date="2019" name="Front. Cell. Infect. Microbiol.">
        <title>Extreme Diversity of Mycoviruses Present in Isolates of Rhizoctonia solani AG2-2 LP From Zoysia japonica From Brazil.</title>
        <authorList>
            <person name="Picarelli M.A.S.C."/>
            <person name="Forgia M."/>
            <person name="Rivas E.B."/>
            <person name="Nerva L."/>
            <person name="Chiapello M."/>
            <person name="Turina M."/>
            <person name="Colariccio A."/>
        </authorList>
    </citation>
    <scope>NUCLEOTIDE SEQUENCE</scope>
    <source>
        <strain evidence="3">BR17</strain>
    </source>
</reference>
<feature type="compositionally biased region" description="Low complexity" evidence="1">
    <location>
        <begin position="617"/>
        <end position="638"/>
    </location>
</feature>
<proteinExistence type="predicted"/>
<dbReference type="InterPro" id="IPR014001">
    <property type="entry name" value="Helicase_ATP-bd"/>
</dbReference>
<dbReference type="Proteomes" id="UP000831802">
    <property type="component" value="Segment"/>
</dbReference>
<dbReference type="GO" id="GO:0003677">
    <property type="term" value="F:DNA binding"/>
    <property type="evidence" value="ECO:0007669"/>
    <property type="project" value="InterPro"/>
</dbReference>